<dbReference type="InterPro" id="IPR018253">
    <property type="entry name" value="DnaJ_domain_CS"/>
</dbReference>
<dbReference type="GO" id="GO:0051082">
    <property type="term" value="F:unfolded protein binding"/>
    <property type="evidence" value="ECO:0007669"/>
    <property type="project" value="TreeGrafter"/>
</dbReference>
<organism evidence="3 4">
    <name type="scientific">Exidia glandulosa HHB12029</name>
    <dbReference type="NCBI Taxonomy" id="1314781"/>
    <lineage>
        <taxon>Eukaryota</taxon>
        <taxon>Fungi</taxon>
        <taxon>Dikarya</taxon>
        <taxon>Basidiomycota</taxon>
        <taxon>Agaricomycotina</taxon>
        <taxon>Agaricomycetes</taxon>
        <taxon>Auriculariales</taxon>
        <taxon>Exidiaceae</taxon>
        <taxon>Exidia</taxon>
    </lineage>
</organism>
<feature type="region of interest" description="Disordered" evidence="1">
    <location>
        <begin position="247"/>
        <end position="373"/>
    </location>
</feature>
<dbReference type="OrthoDB" id="442087at2759"/>
<dbReference type="PROSITE" id="PS50076">
    <property type="entry name" value="DNAJ_2"/>
    <property type="match status" value="1"/>
</dbReference>
<feature type="compositionally biased region" description="Pro residues" evidence="1">
    <location>
        <begin position="313"/>
        <end position="326"/>
    </location>
</feature>
<dbReference type="PANTHER" id="PTHR43948">
    <property type="entry name" value="DNAJ HOMOLOG SUBFAMILY B"/>
    <property type="match status" value="1"/>
</dbReference>
<dbReference type="PRINTS" id="PR00625">
    <property type="entry name" value="JDOMAIN"/>
</dbReference>
<feature type="compositionally biased region" description="Basic residues" evidence="1">
    <location>
        <begin position="363"/>
        <end position="373"/>
    </location>
</feature>
<dbReference type="Gene3D" id="1.10.287.110">
    <property type="entry name" value="DnaJ domain"/>
    <property type="match status" value="1"/>
</dbReference>
<keyword evidence="4" id="KW-1185">Reference proteome</keyword>
<proteinExistence type="predicted"/>
<feature type="domain" description="J" evidence="2">
    <location>
        <begin position="6"/>
        <end position="77"/>
    </location>
</feature>
<dbReference type="Proteomes" id="UP000077266">
    <property type="component" value="Unassembled WGS sequence"/>
</dbReference>
<dbReference type="GO" id="GO:0005634">
    <property type="term" value="C:nucleus"/>
    <property type="evidence" value="ECO:0007669"/>
    <property type="project" value="TreeGrafter"/>
</dbReference>
<sequence length="373" mass="41897">MPASASLYDVLGVPATATPEEIRKAYRRRALQTHPDRIGPNASADDKQKAEDSFRKVNAAYEVLNDPANRKLYDQHGVWPPPEPATEDDRPHRQRHRSFSGSSRHHSRTHRQSPPPPGFPDPFAGFFDTPFYHPHPYVFTDPFELFRRVFDNDPFFARDPFFAHDPFLTQAGPFSRASPFDRADRMFDHADRMLAAAFADPFLQPLGDARGISSHTSSFSSRTGGAGERHIKTITNGRVEEVHERWDGQGNHYVTRTRDGKTTHTVNGIEGIEGPKAVPPPPSSPANLPPPPPYAPPPLSASSSRRHRRESQPVPPPPPPPPPPSYAYPDYARHPRPYGTPPPPPLPPSVPNAPPPMAYDEHHRKKHWWNRLK</sequence>
<feature type="region of interest" description="Disordered" evidence="1">
    <location>
        <begin position="27"/>
        <end position="53"/>
    </location>
</feature>
<dbReference type="InParanoid" id="A0A166ALF1"/>
<feature type="compositionally biased region" description="Basic residues" evidence="1">
    <location>
        <begin position="92"/>
        <end position="111"/>
    </location>
</feature>
<name>A0A166ALF1_EXIGL</name>
<dbReference type="PROSITE" id="PS00636">
    <property type="entry name" value="DNAJ_1"/>
    <property type="match status" value="1"/>
</dbReference>
<dbReference type="GO" id="GO:0005737">
    <property type="term" value="C:cytoplasm"/>
    <property type="evidence" value="ECO:0007669"/>
    <property type="project" value="TreeGrafter"/>
</dbReference>
<accession>A0A166ALF1</accession>
<dbReference type="InterPro" id="IPR001623">
    <property type="entry name" value="DnaJ_domain"/>
</dbReference>
<evidence type="ECO:0000259" key="2">
    <source>
        <dbReference type="PROSITE" id="PS50076"/>
    </source>
</evidence>
<feature type="compositionally biased region" description="Basic and acidic residues" evidence="1">
    <location>
        <begin position="44"/>
        <end position="53"/>
    </location>
</feature>
<protein>
    <submittedName>
        <fullName evidence="3">DnaJ-domain-containing protein</fullName>
    </submittedName>
</protein>
<evidence type="ECO:0000313" key="3">
    <source>
        <dbReference type="EMBL" id="KZV93109.1"/>
    </source>
</evidence>
<dbReference type="SUPFAM" id="SSF46565">
    <property type="entry name" value="Chaperone J-domain"/>
    <property type="match status" value="1"/>
</dbReference>
<evidence type="ECO:0000313" key="4">
    <source>
        <dbReference type="Proteomes" id="UP000077266"/>
    </source>
</evidence>
<dbReference type="GO" id="GO:0051087">
    <property type="term" value="F:protein-folding chaperone binding"/>
    <property type="evidence" value="ECO:0007669"/>
    <property type="project" value="TreeGrafter"/>
</dbReference>
<evidence type="ECO:0000256" key="1">
    <source>
        <dbReference type="SAM" id="MobiDB-lite"/>
    </source>
</evidence>
<dbReference type="PANTHER" id="PTHR43948:SF14">
    <property type="entry name" value="PROTEIN DNAJ, PUTATIVE-RELATED"/>
    <property type="match status" value="1"/>
</dbReference>
<feature type="compositionally biased region" description="Pro residues" evidence="1">
    <location>
        <begin position="338"/>
        <end position="357"/>
    </location>
</feature>
<dbReference type="InterPro" id="IPR036869">
    <property type="entry name" value="J_dom_sf"/>
</dbReference>
<dbReference type="SMART" id="SM00271">
    <property type="entry name" value="DnaJ"/>
    <property type="match status" value="1"/>
</dbReference>
<dbReference type="Pfam" id="PF00226">
    <property type="entry name" value="DnaJ"/>
    <property type="match status" value="1"/>
</dbReference>
<dbReference type="GO" id="GO:0044183">
    <property type="term" value="F:protein folding chaperone"/>
    <property type="evidence" value="ECO:0007669"/>
    <property type="project" value="TreeGrafter"/>
</dbReference>
<reference evidence="3 4" key="1">
    <citation type="journal article" date="2016" name="Mol. Biol. Evol.">
        <title>Comparative Genomics of Early-Diverging Mushroom-Forming Fungi Provides Insights into the Origins of Lignocellulose Decay Capabilities.</title>
        <authorList>
            <person name="Nagy L.G."/>
            <person name="Riley R."/>
            <person name="Tritt A."/>
            <person name="Adam C."/>
            <person name="Daum C."/>
            <person name="Floudas D."/>
            <person name="Sun H."/>
            <person name="Yadav J.S."/>
            <person name="Pangilinan J."/>
            <person name="Larsson K.H."/>
            <person name="Matsuura K."/>
            <person name="Barry K."/>
            <person name="Labutti K."/>
            <person name="Kuo R."/>
            <person name="Ohm R.A."/>
            <person name="Bhattacharya S.S."/>
            <person name="Shirouzu T."/>
            <person name="Yoshinaga Y."/>
            <person name="Martin F.M."/>
            <person name="Grigoriev I.V."/>
            <person name="Hibbett D.S."/>
        </authorList>
    </citation>
    <scope>NUCLEOTIDE SEQUENCE [LARGE SCALE GENOMIC DNA]</scope>
    <source>
        <strain evidence="3 4">HHB12029</strain>
    </source>
</reference>
<dbReference type="CDD" id="cd06257">
    <property type="entry name" value="DnaJ"/>
    <property type="match status" value="1"/>
</dbReference>
<feature type="region of interest" description="Disordered" evidence="1">
    <location>
        <begin position="1"/>
        <end position="20"/>
    </location>
</feature>
<gene>
    <name evidence="3" type="ORF">EXIGLDRAFT_835915</name>
</gene>
<dbReference type="AlphaFoldDB" id="A0A166ALF1"/>
<feature type="compositionally biased region" description="Pro residues" evidence="1">
    <location>
        <begin position="277"/>
        <end position="299"/>
    </location>
</feature>
<feature type="region of interest" description="Disordered" evidence="1">
    <location>
        <begin position="65"/>
        <end position="120"/>
    </location>
</feature>
<dbReference type="EMBL" id="KV425995">
    <property type="protein sequence ID" value="KZV93109.1"/>
    <property type="molecule type" value="Genomic_DNA"/>
</dbReference>
<dbReference type="STRING" id="1314781.A0A166ALF1"/>